<dbReference type="PANTHER" id="PTHR11799:SF20">
    <property type="entry name" value="SMP-30_GLUCONOLACTONASE_LRE-LIKE REGION DOMAIN-CONTAINING PROTEIN"/>
    <property type="match status" value="1"/>
</dbReference>
<dbReference type="SUPFAM" id="SSF63829">
    <property type="entry name" value="Calcium-dependent phosphotriesterase"/>
    <property type="match status" value="1"/>
</dbReference>
<dbReference type="OrthoDB" id="5307922at2759"/>
<dbReference type="Gene3D" id="2.120.10.30">
    <property type="entry name" value="TolB, C-terminal domain"/>
    <property type="match status" value="1"/>
</dbReference>
<dbReference type="EMBL" id="MU006786">
    <property type="protein sequence ID" value="KAF2639464.1"/>
    <property type="molecule type" value="Genomic_DNA"/>
</dbReference>
<protein>
    <submittedName>
        <fullName evidence="1">Calcium-dependent phosphotriesterase</fullName>
    </submittedName>
</protein>
<keyword evidence="2" id="KW-1185">Reference proteome</keyword>
<accession>A0A6A6RZU7</accession>
<organism evidence="1 2">
    <name type="scientific">Massarina eburnea CBS 473.64</name>
    <dbReference type="NCBI Taxonomy" id="1395130"/>
    <lineage>
        <taxon>Eukaryota</taxon>
        <taxon>Fungi</taxon>
        <taxon>Dikarya</taxon>
        <taxon>Ascomycota</taxon>
        <taxon>Pezizomycotina</taxon>
        <taxon>Dothideomycetes</taxon>
        <taxon>Pleosporomycetidae</taxon>
        <taxon>Pleosporales</taxon>
        <taxon>Massarineae</taxon>
        <taxon>Massarinaceae</taxon>
        <taxon>Massarina</taxon>
    </lineage>
</organism>
<name>A0A6A6RZU7_9PLEO</name>
<proteinExistence type="predicted"/>
<gene>
    <name evidence="1" type="ORF">P280DRAFT_526895</name>
</gene>
<dbReference type="Proteomes" id="UP000799753">
    <property type="component" value="Unassembled WGS sequence"/>
</dbReference>
<evidence type="ECO:0000313" key="2">
    <source>
        <dbReference type="Proteomes" id="UP000799753"/>
    </source>
</evidence>
<reference evidence="1" key="1">
    <citation type="journal article" date="2020" name="Stud. Mycol.">
        <title>101 Dothideomycetes genomes: a test case for predicting lifestyles and emergence of pathogens.</title>
        <authorList>
            <person name="Haridas S."/>
            <person name="Albert R."/>
            <person name="Binder M."/>
            <person name="Bloem J."/>
            <person name="Labutti K."/>
            <person name="Salamov A."/>
            <person name="Andreopoulos B."/>
            <person name="Baker S."/>
            <person name="Barry K."/>
            <person name="Bills G."/>
            <person name="Bluhm B."/>
            <person name="Cannon C."/>
            <person name="Castanera R."/>
            <person name="Culley D."/>
            <person name="Daum C."/>
            <person name="Ezra D."/>
            <person name="Gonzalez J."/>
            <person name="Henrissat B."/>
            <person name="Kuo A."/>
            <person name="Liang C."/>
            <person name="Lipzen A."/>
            <person name="Lutzoni F."/>
            <person name="Magnuson J."/>
            <person name="Mondo S."/>
            <person name="Nolan M."/>
            <person name="Ohm R."/>
            <person name="Pangilinan J."/>
            <person name="Park H.-J."/>
            <person name="Ramirez L."/>
            <person name="Alfaro M."/>
            <person name="Sun H."/>
            <person name="Tritt A."/>
            <person name="Yoshinaga Y."/>
            <person name="Zwiers L.-H."/>
            <person name="Turgeon B."/>
            <person name="Goodwin S."/>
            <person name="Spatafora J."/>
            <person name="Crous P."/>
            <person name="Grigoriev I."/>
        </authorList>
    </citation>
    <scope>NUCLEOTIDE SEQUENCE</scope>
    <source>
        <strain evidence="1">CBS 473.64</strain>
    </source>
</reference>
<evidence type="ECO:0000313" key="1">
    <source>
        <dbReference type="EMBL" id="KAF2639464.1"/>
    </source>
</evidence>
<dbReference type="InterPro" id="IPR051288">
    <property type="entry name" value="Serum_paraoxonase/arylesterase"/>
</dbReference>
<sequence>MLRGLFATGSVLAVLFASVYQLWLKEVLTVTVGVGRVIQNIDEFPYQCRRLEHKRLEACEDLWLDNEARVLYAACAGTMHRRHWSPSIAQLNVSGRRPGGGELIALDIDAADKDGFFPFHALETSGYTDAVGGTELDLVGFDVEVIDSSTIHFYLVNLRPPVDDELKYVDASKIGANSTIEIFEFRKGETSMKHLRTISSPEIISPNNIAALGGGALVFSNDHSGKVGLRRELDPILGGGNIIYCSSLDDCHTASPPTPNLRFPNGLAKGTDGRIYVPSTVDGKIYVYEVEPNTNNLDHVDTIEVGMPLDNINVDANGDMWVPGVPNILETMKTTTRPLEVNSPATLFRVGRNSGEWKVEKVLEDGEAKVMSLATTVAHDVKTGRLFVGAALAPYLVVCDPE</sequence>
<dbReference type="AlphaFoldDB" id="A0A6A6RZU7"/>
<dbReference type="InterPro" id="IPR011042">
    <property type="entry name" value="6-blade_b-propeller_TolB-like"/>
</dbReference>
<dbReference type="PANTHER" id="PTHR11799">
    <property type="entry name" value="PARAOXONASE"/>
    <property type="match status" value="1"/>
</dbReference>